<dbReference type="PROSITE" id="PS01270">
    <property type="entry name" value="BAND_7"/>
    <property type="match status" value="1"/>
</dbReference>
<dbReference type="SUPFAM" id="SSF117892">
    <property type="entry name" value="Band 7/SPFH domain"/>
    <property type="match status" value="1"/>
</dbReference>
<organism evidence="5">
    <name type="scientific">mine drainage metagenome</name>
    <dbReference type="NCBI Taxonomy" id="410659"/>
    <lineage>
        <taxon>unclassified sequences</taxon>
        <taxon>metagenomes</taxon>
        <taxon>ecological metagenomes</taxon>
    </lineage>
</organism>
<comment type="caution">
    <text evidence="5">The sequence shown here is derived from an EMBL/GenBank/DDBJ whole genome shotgun (WGS) entry which is preliminary data.</text>
</comment>
<comment type="similarity">
    <text evidence="2">Belongs to the band 7/mec-2 family.</text>
</comment>
<feature type="non-terminal residue" evidence="5">
    <location>
        <position position="174"/>
    </location>
</feature>
<feature type="domain" description="Band 7" evidence="4">
    <location>
        <begin position="25"/>
        <end position="174"/>
    </location>
</feature>
<evidence type="ECO:0000259" key="4">
    <source>
        <dbReference type="SMART" id="SM00244"/>
    </source>
</evidence>
<dbReference type="GO" id="GO:0098552">
    <property type="term" value="C:side of membrane"/>
    <property type="evidence" value="ECO:0007669"/>
    <property type="project" value="UniProtKB-ARBA"/>
</dbReference>
<dbReference type="Pfam" id="PF01145">
    <property type="entry name" value="Band_7"/>
    <property type="match status" value="1"/>
</dbReference>
<dbReference type="InterPro" id="IPR001107">
    <property type="entry name" value="Band_7"/>
</dbReference>
<dbReference type="InterPro" id="IPR043202">
    <property type="entry name" value="Band-7_stomatin-like"/>
</dbReference>
<gene>
    <name evidence="5" type="ORF">B1B_06069</name>
</gene>
<reference evidence="5" key="1">
    <citation type="submission" date="2013-08" db="EMBL/GenBank/DDBJ databases">
        <authorList>
            <person name="Mendez C."/>
            <person name="Richter M."/>
            <person name="Ferrer M."/>
            <person name="Sanchez J."/>
        </authorList>
    </citation>
    <scope>NUCLEOTIDE SEQUENCE</scope>
</reference>
<reference evidence="5" key="2">
    <citation type="journal article" date="2014" name="ISME J.">
        <title>Microbial stratification in low pH oxic and suboxic macroscopic growths along an acid mine drainage.</title>
        <authorList>
            <person name="Mendez-Garcia C."/>
            <person name="Mesa V."/>
            <person name="Sprenger R.R."/>
            <person name="Richter M."/>
            <person name="Diez M.S."/>
            <person name="Solano J."/>
            <person name="Bargiela R."/>
            <person name="Golyshina O.V."/>
            <person name="Manteca A."/>
            <person name="Ramos J.L."/>
            <person name="Gallego J.R."/>
            <person name="Llorente I."/>
            <person name="Martins Dos Santos V.A."/>
            <person name="Jensen O.N."/>
            <person name="Pelaez A.I."/>
            <person name="Sanchez J."/>
            <person name="Ferrer M."/>
        </authorList>
    </citation>
    <scope>NUCLEOTIDE SEQUENCE</scope>
</reference>
<proteinExistence type="inferred from homology"/>
<evidence type="ECO:0000256" key="1">
    <source>
        <dbReference type="ARBA" id="ARBA00004370"/>
    </source>
</evidence>
<evidence type="ECO:0000256" key="2">
    <source>
        <dbReference type="ARBA" id="ARBA00008164"/>
    </source>
</evidence>
<dbReference type="FunFam" id="3.30.479.30:FF:000004">
    <property type="entry name" value="Putative membrane protease family, stomatin"/>
    <property type="match status" value="1"/>
</dbReference>
<dbReference type="AlphaFoldDB" id="T1B2D8"/>
<dbReference type="PANTHER" id="PTHR10264">
    <property type="entry name" value="BAND 7 PROTEIN-RELATED"/>
    <property type="match status" value="1"/>
</dbReference>
<dbReference type="GO" id="GO:0005886">
    <property type="term" value="C:plasma membrane"/>
    <property type="evidence" value="ECO:0007669"/>
    <property type="project" value="InterPro"/>
</dbReference>
<evidence type="ECO:0000256" key="3">
    <source>
        <dbReference type="ARBA" id="ARBA00023136"/>
    </source>
</evidence>
<sequence>MTGALLAVLVVVVALAILILIAFTTGFRVINEYERGVVLRLGRLIDVKGPGPRLIIPFGIDRMVKVDLRVMVHEVPPQDVITKDNVTVRVTAVVFFRVVDARDSYVKVRDYMSTISKTAQTTLRSILGQSTLDELLSQRDKVNAELQAVIDEQTEPWGVKVTAVEVKDVDLPQS</sequence>
<dbReference type="InterPro" id="IPR036013">
    <property type="entry name" value="Band_7/SPFH_dom_sf"/>
</dbReference>
<accession>T1B2D8</accession>
<dbReference type="PANTHER" id="PTHR10264:SF19">
    <property type="entry name" value="AT06885P-RELATED"/>
    <property type="match status" value="1"/>
</dbReference>
<dbReference type="InterPro" id="IPR001972">
    <property type="entry name" value="Stomatin_HflK_fam"/>
</dbReference>
<protein>
    <submittedName>
        <fullName evidence="5">Band 7 protein</fullName>
    </submittedName>
</protein>
<dbReference type="PRINTS" id="PR00721">
    <property type="entry name" value="STOMATIN"/>
</dbReference>
<name>T1B2D8_9ZZZZ</name>
<dbReference type="EMBL" id="AUZY01003866">
    <property type="protein sequence ID" value="EQD67021.1"/>
    <property type="molecule type" value="Genomic_DNA"/>
</dbReference>
<evidence type="ECO:0000313" key="5">
    <source>
        <dbReference type="EMBL" id="EQD67021.1"/>
    </source>
</evidence>
<comment type="subcellular location">
    <subcellularLocation>
        <location evidence="1">Membrane</location>
    </subcellularLocation>
</comment>
<dbReference type="SMART" id="SM00244">
    <property type="entry name" value="PHB"/>
    <property type="match status" value="1"/>
</dbReference>
<dbReference type="InterPro" id="IPR018080">
    <property type="entry name" value="Band_7/stomatin-like_CS"/>
</dbReference>
<dbReference type="Gene3D" id="3.30.479.30">
    <property type="entry name" value="Band 7 domain"/>
    <property type="match status" value="1"/>
</dbReference>
<keyword evidence="3" id="KW-0472">Membrane</keyword>